<dbReference type="Pfam" id="PF11305">
    <property type="entry name" value="DUF3107"/>
    <property type="match status" value="1"/>
</dbReference>
<evidence type="ECO:0000313" key="1">
    <source>
        <dbReference type="EMBL" id="CAB4954487.1"/>
    </source>
</evidence>
<name>A0A6J7KG03_9ZZZZ</name>
<sequence length="74" mass="8056">MDIRIGIQNSPRELSFESDQSAAEVESLVASAIETGSKLLKLRDNKGRLFLVPVTSIGYVECGAEESRRVGFIA</sequence>
<reference evidence="1" key="1">
    <citation type="submission" date="2020-05" db="EMBL/GenBank/DDBJ databases">
        <authorList>
            <person name="Chiriac C."/>
            <person name="Salcher M."/>
            <person name="Ghai R."/>
            <person name="Kavagutti S V."/>
        </authorList>
    </citation>
    <scope>NUCLEOTIDE SEQUENCE</scope>
</reference>
<organism evidence="1">
    <name type="scientific">freshwater metagenome</name>
    <dbReference type="NCBI Taxonomy" id="449393"/>
    <lineage>
        <taxon>unclassified sequences</taxon>
        <taxon>metagenomes</taxon>
        <taxon>ecological metagenomes</taxon>
    </lineage>
</organism>
<proteinExistence type="predicted"/>
<gene>
    <name evidence="1" type="ORF">UFOPK3837_00649</name>
</gene>
<protein>
    <submittedName>
        <fullName evidence="1">Unannotated protein</fullName>
    </submittedName>
</protein>
<dbReference type="EMBL" id="CAFBNO010000022">
    <property type="protein sequence ID" value="CAB4954487.1"/>
    <property type="molecule type" value="Genomic_DNA"/>
</dbReference>
<dbReference type="AlphaFoldDB" id="A0A6J7KG03"/>
<accession>A0A6J7KG03</accession>
<dbReference type="InterPro" id="IPR021456">
    <property type="entry name" value="DUF3107"/>
</dbReference>